<dbReference type="HAMAP" id="MF_01366">
    <property type="entry name" value="Ribosomal_uL13"/>
    <property type="match status" value="1"/>
</dbReference>
<name>A0A0H3XLC4_9MOLU</name>
<comment type="function">
    <text evidence="5 7">This protein is one of the early assembly proteins of the 50S ribosomal subunit, although it is not seen to bind rRNA by itself. It is important during the early stages of 50S assembly.</text>
</comment>
<dbReference type="CDD" id="cd00392">
    <property type="entry name" value="Ribosomal_L13"/>
    <property type="match status" value="1"/>
</dbReference>
<dbReference type="GO" id="GO:0003729">
    <property type="term" value="F:mRNA binding"/>
    <property type="evidence" value="ECO:0007669"/>
    <property type="project" value="UniProtKB-ARBA"/>
</dbReference>
<dbReference type="SUPFAM" id="SSF52161">
    <property type="entry name" value="Ribosomal protein L13"/>
    <property type="match status" value="1"/>
</dbReference>
<dbReference type="GO" id="GO:0017148">
    <property type="term" value="P:negative regulation of translation"/>
    <property type="evidence" value="ECO:0007669"/>
    <property type="project" value="TreeGrafter"/>
</dbReference>
<sequence length="146" mass="16245">MRQTTILNSAKVEKKWYVIDAQGLVLGRLASKVAMILKGKNKPAYTPHVDCGDNVIIINADKIALTGNKLKGKIYYHHSQHPGGLKKTAAKDMLVKKPIYPVEHAIKGMLPKNKLGAQLFRNLFVYAGNDHPHQAQQPIKLELTTK</sequence>
<keyword evidence="2 5" id="KW-0689">Ribosomal protein</keyword>
<organism evidence="8 9">
    <name type="scientific">Spiroplasma eriocheiris</name>
    <dbReference type="NCBI Taxonomy" id="315358"/>
    <lineage>
        <taxon>Bacteria</taxon>
        <taxon>Bacillati</taxon>
        <taxon>Mycoplasmatota</taxon>
        <taxon>Mollicutes</taxon>
        <taxon>Entomoplasmatales</taxon>
        <taxon>Spiroplasmataceae</taxon>
        <taxon>Spiroplasma</taxon>
    </lineage>
</organism>
<dbReference type="Pfam" id="PF00572">
    <property type="entry name" value="Ribosomal_L13"/>
    <property type="match status" value="1"/>
</dbReference>
<dbReference type="GO" id="GO:0022625">
    <property type="term" value="C:cytosolic large ribosomal subunit"/>
    <property type="evidence" value="ECO:0007669"/>
    <property type="project" value="TreeGrafter"/>
</dbReference>
<dbReference type="NCBIfam" id="TIGR01066">
    <property type="entry name" value="rplM_bact"/>
    <property type="match status" value="1"/>
</dbReference>
<dbReference type="PATRIC" id="fig|743698.3.peg.1189"/>
<protein>
    <recommendedName>
        <fullName evidence="4 5">Large ribosomal subunit protein uL13</fullName>
    </recommendedName>
</protein>
<keyword evidence="9" id="KW-1185">Reference proteome</keyword>
<dbReference type="KEGG" id="seri:SERIO_v1c11770"/>
<evidence type="ECO:0000313" key="9">
    <source>
        <dbReference type="Proteomes" id="UP000035661"/>
    </source>
</evidence>
<dbReference type="InterPro" id="IPR005822">
    <property type="entry name" value="Ribosomal_uL13"/>
</dbReference>
<evidence type="ECO:0000256" key="6">
    <source>
        <dbReference type="RuleBase" id="RU003877"/>
    </source>
</evidence>
<evidence type="ECO:0000313" key="8">
    <source>
        <dbReference type="EMBL" id="AKM54726.1"/>
    </source>
</evidence>
<dbReference type="PROSITE" id="PS00783">
    <property type="entry name" value="RIBOSOMAL_L13"/>
    <property type="match status" value="1"/>
</dbReference>
<dbReference type="InterPro" id="IPR036899">
    <property type="entry name" value="Ribosomal_uL13_sf"/>
</dbReference>
<dbReference type="Proteomes" id="UP000035661">
    <property type="component" value="Chromosome"/>
</dbReference>
<dbReference type="FunFam" id="3.90.1180.10:FF:000001">
    <property type="entry name" value="50S ribosomal protein L13"/>
    <property type="match status" value="1"/>
</dbReference>
<dbReference type="GO" id="GO:0006412">
    <property type="term" value="P:translation"/>
    <property type="evidence" value="ECO:0007669"/>
    <property type="project" value="UniProtKB-UniRule"/>
</dbReference>
<dbReference type="PANTHER" id="PTHR11545">
    <property type="entry name" value="RIBOSOMAL PROTEIN L13"/>
    <property type="match status" value="1"/>
</dbReference>
<comment type="subunit">
    <text evidence="5">Part of the 50S ribosomal subunit.</text>
</comment>
<reference evidence="8 9" key="1">
    <citation type="journal article" date="2015" name="Genome Biol. Evol.">
        <title>Found and Lost: The Fates of Horizontally Acquired Genes in Arthropod-Symbiotic Spiroplasma.</title>
        <authorList>
            <person name="Lo W.S."/>
            <person name="Gasparich G.E."/>
            <person name="Kuo C.H."/>
        </authorList>
    </citation>
    <scope>NUCLEOTIDE SEQUENCE [LARGE SCALE GENOMIC DNA]</scope>
    <source>
        <strain evidence="9">TDA-040725-5</strain>
    </source>
</reference>
<dbReference type="PIRSF" id="PIRSF002181">
    <property type="entry name" value="Ribosomal_L13"/>
    <property type="match status" value="1"/>
</dbReference>
<accession>A0A0H3XLC4</accession>
<dbReference type="Gene3D" id="3.90.1180.10">
    <property type="entry name" value="Ribosomal protein L13"/>
    <property type="match status" value="1"/>
</dbReference>
<evidence type="ECO:0000256" key="3">
    <source>
        <dbReference type="ARBA" id="ARBA00023274"/>
    </source>
</evidence>
<gene>
    <name evidence="5 7 8" type="primary">rplM</name>
    <name evidence="8" type="ORF">SERIO_v1c11770</name>
</gene>
<keyword evidence="3 5" id="KW-0687">Ribonucleoprotein</keyword>
<dbReference type="EMBL" id="CP011856">
    <property type="protein sequence ID" value="AKM54726.1"/>
    <property type="molecule type" value="Genomic_DNA"/>
</dbReference>
<proteinExistence type="inferred from homology"/>
<dbReference type="RefSeq" id="WP_047791907.1">
    <property type="nucleotide sequence ID" value="NZ_CP011856.1"/>
</dbReference>
<evidence type="ECO:0000256" key="7">
    <source>
        <dbReference type="RuleBase" id="RU003878"/>
    </source>
</evidence>
<dbReference type="GO" id="GO:0003735">
    <property type="term" value="F:structural constituent of ribosome"/>
    <property type="evidence" value="ECO:0007669"/>
    <property type="project" value="InterPro"/>
</dbReference>
<dbReference type="AlphaFoldDB" id="A0A0H3XLC4"/>
<comment type="similarity">
    <text evidence="1 5 6">Belongs to the universal ribosomal protein uL13 family.</text>
</comment>
<dbReference type="STRING" id="315358.SERIO_v1c11770"/>
<evidence type="ECO:0000256" key="1">
    <source>
        <dbReference type="ARBA" id="ARBA00006227"/>
    </source>
</evidence>
<dbReference type="PANTHER" id="PTHR11545:SF2">
    <property type="entry name" value="LARGE RIBOSOMAL SUBUNIT PROTEIN UL13M"/>
    <property type="match status" value="1"/>
</dbReference>
<evidence type="ECO:0000256" key="2">
    <source>
        <dbReference type="ARBA" id="ARBA00022980"/>
    </source>
</evidence>
<reference evidence="9" key="2">
    <citation type="submission" date="2015-06" db="EMBL/GenBank/DDBJ databases">
        <title>Complete genome sequence of Spiroplasma eriocheiris TDA-040725-5 (DSM 21848).</title>
        <authorList>
            <person name="Lo W.-S."/>
            <person name="Kuo C.-H."/>
        </authorList>
    </citation>
    <scope>NUCLEOTIDE SEQUENCE [LARGE SCALE GENOMIC DNA]</scope>
    <source>
        <strain evidence="9">TDA-040725-5</strain>
    </source>
</reference>
<evidence type="ECO:0000256" key="5">
    <source>
        <dbReference type="HAMAP-Rule" id="MF_01366"/>
    </source>
</evidence>
<dbReference type="InterPro" id="IPR023563">
    <property type="entry name" value="Ribosomal_uL13_CS"/>
</dbReference>
<dbReference type="InterPro" id="IPR005823">
    <property type="entry name" value="Ribosomal_uL13_bac-type"/>
</dbReference>
<evidence type="ECO:0000256" key="4">
    <source>
        <dbReference type="ARBA" id="ARBA00035201"/>
    </source>
</evidence>